<evidence type="ECO:0000313" key="1">
    <source>
        <dbReference type="Ensembl" id="ENSSANP00000082716.1"/>
    </source>
</evidence>
<protein>
    <submittedName>
        <fullName evidence="1">Uncharacterized protein</fullName>
    </submittedName>
</protein>
<keyword evidence="2" id="KW-1185">Reference proteome</keyword>
<proteinExistence type="predicted"/>
<name>A0A671RHN9_9TELE</name>
<organism evidence="1 2">
    <name type="scientific">Sinocyclocheilus anshuiensis</name>
    <dbReference type="NCBI Taxonomy" id="1608454"/>
    <lineage>
        <taxon>Eukaryota</taxon>
        <taxon>Metazoa</taxon>
        <taxon>Chordata</taxon>
        <taxon>Craniata</taxon>
        <taxon>Vertebrata</taxon>
        <taxon>Euteleostomi</taxon>
        <taxon>Actinopterygii</taxon>
        <taxon>Neopterygii</taxon>
        <taxon>Teleostei</taxon>
        <taxon>Ostariophysi</taxon>
        <taxon>Cypriniformes</taxon>
        <taxon>Cyprinidae</taxon>
        <taxon>Cyprininae</taxon>
        <taxon>Sinocyclocheilus</taxon>
    </lineage>
</organism>
<accession>A0A671RHN9</accession>
<sequence>MTLCPHVCGLQIHAAFSWQAKWGEEHENGAVFGITLRREPVQQSADPTKAFPGCWLNLAN</sequence>
<dbReference type="Proteomes" id="UP000472260">
    <property type="component" value="Unassembled WGS sequence"/>
</dbReference>
<dbReference type="Ensembl" id="ENSSANT00000087906.1">
    <property type="protein sequence ID" value="ENSSANP00000082716.1"/>
    <property type="gene ID" value="ENSSANG00000041038.1"/>
</dbReference>
<evidence type="ECO:0000313" key="2">
    <source>
        <dbReference type="Proteomes" id="UP000472260"/>
    </source>
</evidence>
<reference evidence="1" key="2">
    <citation type="submission" date="2025-09" db="UniProtKB">
        <authorList>
            <consortium name="Ensembl"/>
        </authorList>
    </citation>
    <scope>IDENTIFICATION</scope>
</reference>
<reference evidence="1" key="1">
    <citation type="submission" date="2025-08" db="UniProtKB">
        <authorList>
            <consortium name="Ensembl"/>
        </authorList>
    </citation>
    <scope>IDENTIFICATION</scope>
</reference>
<dbReference type="AlphaFoldDB" id="A0A671RHN9"/>